<keyword evidence="3" id="KW-1015">Disulfide bond</keyword>
<dbReference type="EC" id="3.1.27.1" evidence="8"/>
<dbReference type="Proteomes" id="UP000238479">
    <property type="component" value="Chromosome 2"/>
</dbReference>
<name>A0A2P6RT30_ROSCH</name>
<dbReference type="Pfam" id="PF00445">
    <property type="entry name" value="Ribonuclease_T2"/>
    <property type="match status" value="1"/>
</dbReference>
<dbReference type="GO" id="GO:0006401">
    <property type="term" value="P:RNA catabolic process"/>
    <property type="evidence" value="ECO:0007669"/>
    <property type="project" value="TreeGrafter"/>
</dbReference>
<dbReference type="InterPro" id="IPR036430">
    <property type="entry name" value="RNase_T2-like_sf"/>
</dbReference>
<evidence type="ECO:0000256" key="4">
    <source>
        <dbReference type="ARBA" id="ARBA00023180"/>
    </source>
</evidence>
<dbReference type="InterPro" id="IPR001568">
    <property type="entry name" value="RNase_T2-like"/>
</dbReference>
<keyword evidence="8" id="KW-0378">Hydrolase</keyword>
<dbReference type="PANTHER" id="PTHR11240:SF18">
    <property type="entry name" value="OS07G0630400 PROTEIN"/>
    <property type="match status" value="1"/>
</dbReference>
<sequence length="232" mass="26492">MKTAAVCLLFLLSVILFKGSHAKPYEYLQFVLQYPRGYCVNDKKCIPPASLPAKFTVHGIWPTNISEPIISCDKAQKLHSFNGNLITPSLKTDLLQSWPSVVTNKDDMSFWEHEYNKHGSCTAPAITQTAYFERAHKFWKEYDLYSILEQKNIKPGQSRSYSLADFEAAVKSKIGTDTKPLILCKQDKLTRGSTTTNFILREIVICFDHQGTNLVNCTRSTYCDQKQKIYYP</sequence>
<organism evidence="8 9">
    <name type="scientific">Rosa chinensis</name>
    <name type="common">China rose</name>
    <dbReference type="NCBI Taxonomy" id="74649"/>
    <lineage>
        <taxon>Eukaryota</taxon>
        <taxon>Viridiplantae</taxon>
        <taxon>Streptophyta</taxon>
        <taxon>Embryophyta</taxon>
        <taxon>Tracheophyta</taxon>
        <taxon>Spermatophyta</taxon>
        <taxon>Magnoliopsida</taxon>
        <taxon>eudicotyledons</taxon>
        <taxon>Gunneridae</taxon>
        <taxon>Pentapetalae</taxon>
        <taxon>rosids</taxon>
        <taxon>fabids</taxon>
        <taxon>Rosales</taxon>
        <taxon>Rosaceae</taxon>
        <taxon>Rosoideae</taxon>
        <taxon>Rosoideae incertae sedis</taxon>
        <taxon>Rosa</taxon>
    </lineage>
</organism>
<dbReference type="PROSITE" id="PS00531">
    <property type="entry name" value="RNASE_T2_2"/>
    <property type="match status" value="1"/>
</dbReference>
<dbReference type="EMBL" id="PDCK01000040">
    <property type="protein sequence ID" value="PRQ49586.1"/>
    <property type="molecule type" value="Genomic_DNA"/>
</dbReference>
<proteinExistence type="inferred from homology"/>
<gene>
    <name evidence="8" type="ORF">RchiOBHm_Chr2g0123571</name>
</gene>
<evidence type="ECO:0000313" key="8">
    <source>
        <dbReference type="EMBL" id="PRQ49586.1"/>
    </source>
</evidence>
<dbReference type="Gene3D" id="3.90.730.10">
    <property type="entry name" value="Ribonuclease T2-like"/>
    <property type="match status" value="1"/>
</dbReference>
<dbReference type="OrthoDB" id="1706374at2759"/>
<dbReference type="STRING" id="74649.A0A2P6RT30"/>
<dbReference type="PANTHER" id="PTHR11240">
    <property type="entry name" value="RIBONUCLEASE T2"/>
    <property type="match status" value="1"/>
</dbReference>
<comment type="caution">
    <text evidence="8">The sequence shown here is derived from an EMBL/GenBank/DDBJ whole genome shotgun (WGS) entry which is preliminary data.</text>
</comment>
<dbReference type="GO" id="GO:0003723">
    <property type="term" value="F:RNA binding"/>
    <property type="evidence" value="ECO:0007669"/>
    <property type="project" value="InterPro"/>
</dbReference>
<dbReference type="OMA" id="PLANCKT"/>
<feature type="active site" evidence="5">
    <location>
        <position position="58"/>
    </location>
</feature>
<dbReference type="InterPro" id="IPR033130">
    <property type="entry name" value="RNase_T2_His_AS_2"/>
</dbReference>
<feature type="active site" evidence="5">
    <location>
        <position position="118"/>
    </location>
</feature>
<evidence type="ECO:0000256" key="2">
    <source>
        <dbReference type="ARBA" id="ARBA00022729"/>
    </source>
</evidence>
<keyword evidence="4" id="KW-0325">Glycoprotein</keyword>
<reference evidence="8 9" key="1">
    <citation type="journal article" date="2018" name="Nat. Genet.">
        <title>The Rosa genome provides new insights in the design of modern roses.</title>
        <authorList>
            <person name="Bendahmane M."/>
        </authorList>
    </citation>
    <scope>NUCLEOTIDE SEQUENCE [LARGE SCALE GENOMIC DNA]</scope>
    <source>
        <strain evidence="9">cv. Old Blush</strain>
    </source>
</reference>
<dbReference type="SUPFAM" id="SSF55895">
    <property type="entry name" value="Ribonuclease Rh-like"/>
    <property type="match status" value="1"/>
</dbReference>
<feature type="active site" evidence="5">
    <location>
        <position position="114"/>
    </location>
</feature>
<evidence type="ECO:0000313" key="9">
    <source>
        <dbReference type="Proteomes" id="UP000238479"/>
    </source>
</evidence>
<keyword evidence="9" id="KW-1185">Reference proteome</keyword>
<protein>
    <submittedName>
        <fullName evidence="8">Putative ribonuclease T(2)</fullName>
        <ecNumber evidence="8">3.1.27.1</ecNumber>
    </submittedName>
</protein>
<dbReference type="AlphaFoldDB" id="A0A2P6RT30"/>
<keyword evidence="2 7" id="KW-0732">Signal</keyword>
<dbReference type="GO" id="GO:0005576">
    <property type="term" value="C:extracellular region"/>
    <property type="evidence" value="ECO:0007669"/>
    <property type="project" value="TreeGrafter"/>
</dbReference>
<dbReference type="CDD" id="cd01061">
    <property type="entry name" value="RNase_T2_euk"/>
    <property type="match status" value="1"/>
</dbReference>
<evidence type="ECO:0000256" key="5">
    <source>
        <dbReference type="PIRSR" id="PIRSR633697-1"/>
    </source>
</evidence>
<evidence type="ECO:0000256" key="7">
    <source>
        <dbReference type="SAM" id="SignalP"/>
    </source>
</evidence>
<accession>A0A2P6RT30</accession>
<dbReference type="GO" id="GO:0033897">
    <property type="term" value="F:ribonuclease T2 activity"/>
    <property type="evidence" value="ECO:0007669"/>
    <property type="project" value="InterPro"/>
</dbReference>
<evidence type="ECO:0000256" key="3">
    <source>
        <dbReference type="ARBA" id="ARBA00023157"/>
    </source>
</evidence>
<feature type="signal peptide" evidence="7">
    <location>
        <begin position="1"/>
        <end position="22"/>
    </location>
</feature>
<feature type="chain" id="PRO_5015108689" evidence="7">
    <location>
        <begin position="23"/>
        <end position="232"/>
    </location>
</feature>
<comment type="similarity">
    <text evidence="1 6">Belongs to the RNase T2 family.</text>
</comment>
<dbReference type="GO" id="GO:0016787">
    <property type="term" value="F:hydrolase activity"/>
    <property type="evidence" value="ECO:0007669"/>
    <property type="project" value="UniProtKB-KW"/>
</dbReference>
<evidence type="ECO:0000256" key="1">
    <source>
        <dbReference type="ARBA" id="ARBA00007469"/>
    </source>
</evidence>
<dbReference type="InterPro" id="IPR033697">
    <property type="entry name" value="Ribonuclease_T2_eukaryotic"/>
</dbReference>
<dbReference type="Gramene" id="PRQ49586">
    <property type="protein sequence ID" value="PRQ49586"/>
    <property type="gene ID" value="RchiOBHm_Chr2g0123571"/>
</dbReference>
<evidence type="ECO:0000256" key="6">
    <source>
        <dbReference type="RuleBase" id="RU004328"/>
    </source>
</evidence>